<reference evidence="2 3" key="1">
    <citation type="journal article" date="2018" name="Sci. Data">
        <title>The draft genome sequence of cork oak.</title>
        <authorList>
            <person name="Ramos A.M."/>
            <person name="Usie A."/>
            <person name="Barbosa P."/>
            <person name="Barros P.M."/>
            <person name="Capote T."/>
            <person name="Chaves I."/>
            <person name="Simoes F."/>
            <person name="Abreu I."/>
            <person name="Carrasquinho I."/>
            <person name="Faro C."/>
            <person name="Guimaraes J.B."/>
            <person name="Mendonca D."/>
            <person name="Nobrega F."/>
            <person name="Rodrigues L."/>
            <person name="Saibo N.J.M."/>
            <person name="Varela M.C."/>
            <person name="Egas C."/>
            <person name="Matos J."/>
            <person name="Miguel C.M."/>
            <person name="Oliveira M.M."/>
            <person name="Ricardo C.P."/>
            <person name="Goncalves S."/>
        </authorList>
    </citation>
    <scope>NUCLEOTIDE SEQUENCE [LARGE SCALE GENOMIC DNA]</scope>
    <source>
        <strain evidence="3">cv. HL8</strain>
    </source>
</reference>
<keyword evidence="3" id="KW-1185">Reference proteome</keyword>
<accession>A0AAW0LUQ7</accession>
<evidence type="ECO:0000313" key="3">
    <source>
        <dbReference type="Proteomes" id="UP000237347"/>
    </source>
</evidence>
<gene>
    <name evidence="2" type="ORF">CFP56_033454</name>
</gene>
<dbReference type="AlphaFoldDB" id="A0AAW0LUQ7"/>
<proteinExistence type="predicted"/>
<evidence type="ECO:0000313" key="2">
    <source>
        <dbReference type="EMBL" id="KAK7854166.1"/>
    </source>
</evidence>
<feature type="region of interest" description="Disordered" evidence="1">
    <location>
        <begin position="1"/>
        <end position="20"/>
    </location>
</feature>
<name>A0AAW0LUQ7_QUESU</name>
<sequence length="136" mass="14470">MPEPHKYSHHTRQHKKRAERSIARYGRKKHEAILDCPFRGVGAIVVFPPPGLEDGAVVAETGGIGGSTTSLSFRTGYGASAGGRYPAVMTCMRLPASTGATVDSSLMVKSTENHPLIGTPLTRRSGAQIPIPSFVN</sequence>
<evidence type="ECO:0000256" key="1">
    <source>
        <dbReference type="SAM" id="MobiDB-lite"/>
    </source>
</evidence>
<feature type="compositionally biased region" description="Basic residues" evidence="1">
    <location>
        <begin position="7"/>
        <end position="18"/>
    </location>
</feature>
<dbReference type="EMBL" id="PKMF04000058">
    <property type="protein sequence ID" value="KAK7854166.1"/>
    <property type="molecule type" value="Genomic_DNA"/>
</dbReference>
<organism evidence="2 3">
    <name type="scientific">Quercus suber</name>
    <name type="common">Cork oak</name>
    <dbReference type="NCBI Taxonomy" id="58331"/>
    <lineage>
        <taxon>Eukaryota</taxon>
        <taxon>Viridiplantae</taxon>
        <taxon>Streptophyta</taxon>
        <taxon>Embryophyta</taxon>
        <taxon>Tracheophyta</taxon>
        <taxon>Spermatophyta</taxon>
        <taxon>Magnoliopsida</taxon>
        <taxon>eudicotyledons</taxon>
        <taxon>Gunneridae</taxon>
        <taxon>Pentapetalae</taxon>
        <taxon>rosids</taxon>
        <taxon>fabids</taxon>
        <taxon>Fagales</taxon>
        <taxon>Fagaceae</taxon>
        <taxon>Quercus</taxon>
    </lineage>
</organism>
<dbReference type="Proteomes" id="UP000237347">
    <property type="component" value="Unassembled WGS sequence"/>
</dbReference>
<protein>
    <submittedName>
        <fullName evidence="2">Uncharacterized protein</fullName>
    </submittedName>
</protein>
<comment type="caution">
    <text evidence="2">The sequence shown here is derived from an EMBL/GenBank/DDBJ whole genome shotgun (WGS) entry which is preliminary data.</text>
</comment>